<evidence type="ECO:0000256" key="1">
    <source>
        <dbReference type="SAM" id="MobiDB-lite"/>
    </source>
</evidence>
<feature type="region of interest" description="Disordered" evidence="1">
    <location>
        <begin position="450"/>
        <end position="487"/>
    </location>
</feature>
<feature type="transmembrane region" description="Helical" evidence="2">
    <location>
        <begin position="141"/>
        <end position="160"/>
    </location>
</feature>
<comment type="caution">
    <text evidence="3">The sequence shown here is derived from an EMBL/GenBank/DDBJ whole genome shotgun (WGS) entry which is preliminary data.</text>
</comment>
<feature type="transmembrane region" description="Helical" evidence="2">
    <location>
        <begin position="297"/>
        <end position="315"/>
    </location>
</feature>
<keyword evidence="2" id="KW-1133">Transmembrane helix</keyword>
<dbReference type="EMBL" id="JAUTDP010000006">
    <property type="protein sequence ID" value="KAK3398222.1"/>
    <property type="molecule type" value="Genomic_DNA"/>
</dbReference>
<feature type="transmembrane region" description="Helical" evidence="2">
    <location>
        <begin position="172"/>
        <end position="196"/>
    </location>
</feature>
<name>A0AAE0PEA6_SORBR</name>
<reference evidence="3" key="1">
    <citation type="journal article" date="2023" name="Mol. Phylogenet. Evol.">
        <title>Genome-scale phylogeny and comparative genomics of the fungal order Sordariales.</title>
        <authorList>
            <person name="Hensen N."/>
            <person name="Bonometti L."/>
            <person name="Westerberg I."/>
            <person name="Brannstrom I.O."/>
            <person name="Guillou S."/>
            <person name="Cros-Aarteil S."/>
            <person name="Calhoun S."/>
            <person name="Haridas S."/>
            <person name="Kuo A."/>
            <person name="Mondo S."/>
            <person name="Pangilinan J."/>
            <person name="Riley R."/>
            <person name="LaButti K."/>
            <person name="Andreopoulos B."/>
            <person name="Lipzen A."/>
            <person name="Chen C."/>
            <person name="Yan M."/>
            <person name="Daum C."/>
            <person name="Ng V."/>
            <person name="Clum A."/>
            <person name="Steindorff A."/>
            <person name="Ohm R.A."/>
            <person name="Martin F."/>
            <person name="Silar P."/>
            <person name="Natvig D.O."/>
            <person name="Lalanne C."/>
            <person name="Gautier V."/>
            <person name="Ament-Velasquez S.L."/>
            <person name="Kruys A."/>
            <person name="Hutchinson M.I."/>
            <person name="Powell A.J."/>
            <person name="Barry K."/>
            <person name="Miller A.N."/>
            <person name="Grigoriev I.V."/>
            <person name="Debuchy R."/>
            <person name="Gladieux P."/>
            <person name="Hiltunen Thoren M."/>
            <person name="Johannesson H."/>
        </authorList>
    </citation>
    <scope>NUCLEOTIDE SEQUENCE</scope>
    <source>
        <strain evidence="3">FGSC 1904</strain>
    </source>
</reference>
<evidence type="ECO:0000313" key="3">
    <source>
        <dbReference type="EMBL" id="KAK3398222.1"/>
    </source>
</evidence>
<feature type="transmembrane region" description="Helical" evidence="2">
    <location>
        <begin position="107"/>
        <end position="129"/>
    </location>
</feature>
<evidence type="ECO:0000313" key="4">
    <source>
        <dbReference type="Proteomes" id="UP001281003"/>
    </source>
</evidence>
<organism evidence="3 4">
    <name type="scientific">Sordaria brevicollis</name>
    <dbReference type="NCBI Taxonomy" id="83679"/>
    <lineage>
        <taxon>Eukaryota</taxon>
        <taxon>Fungi</taxon>
        <taxon>Dikarya</taxon>
        <taxon>Ascomycota</taxon>
        <taxon>Pezizomycotina</taxon>
        <taxon>Sordariomycetes</taxon>
        <taxon>Sordariomycetidae</taxon>
        <taxon>Sordariales</taxon>
        <taxon>Sordariaceae</taxon>
        <taxon>Sordaria</taxon>
    </lineage>
</organism>
<dbReference type="AlphaFoldDB" id="A0AAE0PEA6"/>
<dbReference type="Proteomes" id="UP001281003">
    <property type="component" value="Unassembled WGS sequence"/>
</dbReference>
<proteinExistence type="predicted"/>
<keyword evidence="4" id="KW-1185">Reference proteome</keyword>
<reference evidence="3" key="2">
    <citation type="submission" date="2023-07" db="EMBL/GenBank/DDBJ databases">
        <authorList>
            <consortium name="Lawrence Berkeley National Laboratory"/>
            <person name="Haridas S."/>
            <person name="Hensen N."/>
            <person name="Bonometti L."/>
            <person name="Westerberg I."/>
            <person name="Brannstrom I.O."/>
            <person name="Guillou S."/>
            <person name="Cros-Aarteil S."/>
            <person name="Calhoun S."/>
            <person name="Kuo A."/>
            <person name="Mondo S."/>
            <person name="Pangilinan J."/>
            <person name="Riley R."/>
            <person name="LaButti K."/>
            <person name="Andreopoulos B."/>
            <person name="Lipzen A."/>
            <person name="Chen C."/>
            <person name="Yanf M."/>
            <person name="Daum C."/>
            <person name="Ng V."/>
            <person name="Clum A."/>
            <person name="Steindorff A."/>
            <person name="Ohm R."/>
            <person name="Martin F."/>
            <person name="Silar P."/>
            <person name="Natvig D."/>
            <person name="Lalanne C."/>
            <person name="Gautier V."/>
            <person name="Ament-velasquez S.L."/>
            <person name="Kruys A."/>
            <person name="Hutchinson M.I."/>
            <person name="Powell A.J."/>
            <person name="Barry K."/>
            <person name="Miller A.N."/>
            <person name="Grigoriev I.V."/>
            <person name="Debuchy R."/>
            <person name="Gladieux P."/>
            <person name="Thoren M.H."/>
            <person name="Johannesson H."/>
        </authorList>
    </citation>
    <scope>NUCLEOTIDE SEQUENCE</scope>
    <source>
        <strain evidence="3">FGSC 1904</strain>
    </source>
</reference>
<protein>
    <submittedName>
        <fullName evidence="3">Uncharacterized protein</fullName>
    </submittedName>
</protein>
<keyword evidence="2" id="KW-0472">Membrane</keyword>
<feature type="transmembrane region" description="Helical" evidence="2">
    <location>
        <begin position="248"/>
        <end position="271"/>
    </location>
</feature>
<evidence type="ECO:0000256" key="2">
    <source>
        <dbReference type="SAM" id="Phobius"/>
    </source>
</evidence>
<feature type="compositionally biased region" description="Gly residues" evidence="1">
    <location>
        <begin position="453"/>
        <end position="473"/>
    </location>
</feature>
<feature type="transmembrane region" description="Helical" evidence="2">
    <location>
        <begin position="43"/>
        <end position="63"/>
    </location>
</feature>
<sequence length="533" mass="58012">MAAQLPSEAIGPAAGVLVYSFFCLSLSLLLLWLVWVHHERTSYVAMLSFSMSLGTLASIIQQINTIANWNDVKTSQYNNVVKNVGRPELNITGASTGLDLVLFYIQYYSYNVDAMLIVFWSVELANSILQLRSSRLNRLRGSLWAKATAILLPVIQMNMLRTDVVQKSVYGYMVLADFIMIVSFGVGSLLLLAILIKYIHTRAALMSWNVRYGQNSSAQSNNPYSGTGSMPSGSRPGIQHKNIYDSWLAVRFTVAFVALGLFELVVIFFQLRAANTNTKENIPPEPDLSAARAQGDFALFVPGVSASLLIFIVFGTTRTFRDHIWATFAPKSLQDMVANHKARQRQKSISEGKSMEPPVILSTIQVGVKRNSAPMTNVAGANNSDDFVDDFKGAQTLTTINGHEYRTGQQFQYAGQNYNTQNFIHSATPSPTVSPGPGSVVDLELGNANGNGNSQGNGYGNGQGYGTGLGHGGHNSLRSQGSFGGYGGGNGTTQNMHLQPGTTPFGMVRSASRTDDDVPILKKAMPTFQRGYR</sequence>
<accession>A0AAE0PEA6</accession>
<gene>
    <name evidence="3" type="ORF">B0T20DRAFT_202777</name>
</gene>
<feature type="transmembrane region" description="Helical" evidence="2">
    <location>
        <begin position="16"/>
        <end position="36"/>
    </location>
</feature>
<keyword evidence="2" id="KW-0812">Transmembrane</keyword>